<keyword evidence="1 3" id="KW-0238">DNA-binding</keyword>
<evidence type="ECO:0000313" key="4">
    <source>
        <dbReference type="Proteomes" id="UP000563094"/>
    </source>
</evidence>
<dbReference type="EMBL" id="JACJIQ010000006">
    <property type="protein sequence ID" value="MBA9077086.1"/>
    <property type="molecule type" value="Genomic_DNA"/>
</dbReference>
<evidence type="ECO:0000259" key="2">
    <source>
        <dbReference type="PROSITE" id="PS50943"/>
    </source>
</evidence>
<gene>
    <name evidence="3" type="ORF">FHS90_001797</name>
</gene>
<dbReference type="RefSeq" id="WP_182512730.1">
    <property type="nucleotide sequence ID" value="NZ_JACJIQ010000006.1"/>
</dbReference>
<sequence length="121" mass="13908">MLEEDKEFYALIGENIRRVREEANLKQEAFANMFGLSRASIVNIEKGRQNPSLYFVVKIAVTLNIKIEKILGSTYSVNDNAPDDGLSHSFERKISQLQTDQFRNPETINKLRSFLIENISK</sequence>
<organism evidence="3 4">
    <name type="scientific">Rufibacter quisquiliarum</name>
    <dbReference type="NCBI Taxonomy" id="1549639"/>
    <lineage>
        <taxon>Bacteria</taxon>
        <taxon>Pseudomonadati</taxon>
        <taxon>Bacteroidota</taxon>
        <taxon>Cytophagia</taxon>
        <taxon>Cytophagales</taxon>
        <taxon>Hymenobacteraceae</taxon>
        <taxon>Rufibacter</taxon>
    </lineage>
</organism>
<dbReference type="SMART" id="SM00530">
    <property type="entry name" value="HTH_XRE"/>
    <property type="match status" value="1"/>
</dbReference>
<dbReference type="InterPro" id="IPR010982">
    <property type="entry name" value="Lambda_DNA-bd_dom_sf"/>
</dbReference>
<evidence type="ECO:0000256" key="1">
    <source>
        <dbReference type="ARBA" id="ARBA00023125"/>
    </source>
</evidence>
<dbReference type="Gene3D" id="1.10.260.40">
    <property type="entry name" value="lambda repressor-like DNA-binding domains"/>
    <property type="match status" value="1"/>
</dbReference>
<dbReference type="Proteomes" id="UP000563094">
    <property type="component" value="Unassembled WGS sequence"/>
</dbReference>
<dbReference type="InterPro" id="IPR001387">
    <property type="entry name" value="Cro/C1-type_HTH"/>
</dbReference>
<dbReference type="PANTHER" id="PTHR46558:SF4">
    <property type="entry name" value="DNA-BIDING PHAGE PROTEIN"/>
    <property type="match status" value="1"/>
</dbReference>
<dbReference type="PROSITE" id="PS50943">
    <property type="entry name" value="HTH_CROC1"/>
    <property type="match status" value="1"/>
</dbReference>
<accession>A0A839GQD0</accession>
<protein>
    <submittedName>
        <fullName evidence="3">DNA-binding XRE family transcriptional regulator</fullName>
    </submittedName>
</protein>
<reference evidence="3 4" key="1">
    <citation type="submission" date="2020-08" db="EMBL/GenBank/DDBJ databases">
        <title>Genomic Encyclopedia of Type Strains, Phase IV (KMG-IV): sequencing the most valuable type-strain genomes for metagenomic binning, comparative biology and taxonomic classification.</title>
        <authorList>
            <person name="Goeker M."/>
        </authorList>
    </citation>
    <scope>NUCLEOTIDE SEQUENCE [LARGE SCALE GENOMIC DNA]</scope>
    <source>
        <strain evidence="3 4">DSM 29854</strain>
    </source>
</reference>
<dbReference type="PANTHER" id="PTHR46558">
    <property type="entry name" value="TRACRIPTIONAL REGULATORY PROTEIN-RELATED-RELATED"/>
    <property type="match status" value="1"/>
</dbReference>
<dbReference type="GO" id="GO:0003677">
    <property type="term" value="F:DNA binding"/>
    <property type="evidence" value="ECO:0007669"/>
    <property type="project" value="UniProtKB-KW"/>
</dbReference>
<keyword evidence="4" id="KW-1185">Reference proteome</keyword>
<dbReference type="Pfam" id="PF01381">
    <property type="entry name" value="HTH_3"/>
    <property type="match status" value="1"/>
</dbReference>
<name>A0A839GQD0_9BACT</name>
<evidence type="ECO:0000313" key="3">
    <source>
        <dbReference type="EMBL" id="MBA9077086.1"/>
    </source>
</evidence>
<dbReference type="CDD" id="cd00093">
    <property type="entry name" value="HTH_XRE"/>
    <property type="match status" value="1"/>
</dbReference>
<feature type="domain" description="HTH cro/C1-type" evidence="2">
    <location>
        <begin position="16"/>
        <end position="70"/>
    </location>
</feature>
<dbReference type="AlphaFoldDB" id="A0A839GQD0"/>
<proteinExistence type="predicted"/>
<dbReference type="SUPFAM" id="SSF47413">
    <property type="entry name" value="lambda repressor-like DNA-binding domains"/>
    <property type="match status" value="1"/>
</dbReference>
<comment type="caution">
    <text evidence="3">The sequence shown here is derived from an EMBL/GenBank/DDBJ whole genome shotgun (WGS) entry which is preliminary data.</text>
</comment>